<name>A0A0S2KBY0_9GAMM</name>
<dbReference type="InterPro" id="IPR014782">
    <property type="entry name" value="Peptidase_M1_dom"/>
</dbReference>
<evidence type="ECO:0000256" key="2">
    <source>
        <dbReference type="ARBA" id="ARBA00001947"/>
    </source>
</evidence>
<evidence type="ECO:0000256" key="9">
    <source>
        <dbReference type="ARBA" id="ARBA00022801"/>
    </source>
</evidence>
<feature type="domain" description="Peptidase M1 membrane alanine aminopeptidase" evidence="13">
    <location>
        <begin position="253"/>
        <end position="466"/>
    </location>
</feature>
<evidence type="ECO:0000313" key="16">
    <source>
        <dbReference type="Proteomes" id="UP000065641"/>
    </source>
</evidence>
<dbReference type="Pfam" id="PF01433">
    <property type="entry name" value="Peptidase_M1"/>
    <property type="match status" value="1"/>
</dbReference>
<dbReference type="GO" id="GO:0005737">
    <property type="term" value="C:cytoplasm"/>
    <property type="evidence" value="ECO:0007669"/>
    <property type="project" value="TreeGrafter"/>
</dbReference>
<keyword evidence="9" id="KW-0378">Hydrolase</keyword>
<dbReference type="Gene3D" id="1.10.390.10">
    <property type="entry name" value="Neutral Protease Domain 2"/>
    <property type="match status" value="1"/>
</dbReference>
<feature type="domain" description="Aminopeptidase N-like N-terminal" evidence="14">
    <location>
        <begin position="48"/>
        <end position="212"/>
    </location>
</feature>
<evidence type="ECO:0000259" key="14">
    <source>
        <dbReference type="Pfam" id="PF17900"/>
    </source>
</evidence>
<feature type="chain" id="PRO_5006601456" description="Aminopeptidase N" evidence="12">
    <location>
        <begin position="25"/>
        <end position="854"/>
    </location>
</feature>
<dbReference type="GO" id="GO:0005615">
    <property type="term" value="C:extracellular space"/>
    <property type="evidence" value="ECO:0007669"/>
    <property type="project" value="TreeGrafter"/>
</dbReference>
<dbReference type="InterPro" id="IPR027268">
    <property type="entry name" value="Peptidase_M4/M1_CTD_sf"/>
</dbReference>
<dbReference type="GO" id="GO:0042277">
    <property type="term" value="F:peptide binding"/>
    <property type="evidence" value="ECO:0007669"/>
    <property type="project" value="TreeGrafter"/>
</dbReference>
<dbReference type="PROSITE" id="PS51257">
    <property type="entry name" value="PROKAR_LIPOPROTEIN"/>
    <property type="match status" value="1"/>
</dbReference>
<evidence type="ECO:0000256" key="10">
    <source>
        <dbReference type="ARBA" id="ARBA00022833"/>
    </source>
</evidence>
<dbReference type="PATRIC" id="fig|1249552.3.peg.1187"/>
<evidence type="ECO:0000256" key="4">
    <source>
        <dbReference type="ARBA" id="ARBA00012564"/>
    </source>
</evidence>
<dbReference type="GO" id="GO:0070006">
    <property type="term" value="F:metalloaminopeptidase activity"/>
    <property type="evidence" value="ECO:0007669"/>
    <property type="project" value="TreeGrafter"/>
</dbReference>
<reference evidence="15 16" key="1">
    <citation type="submission" date="2015-11" db="EMBL/GenBank/DDBJ databases">
        <authorList>
            <person name="Zhang Y."/>
            <person name="Guo Z."/>
        </authorList>
    </citation>
    <scope>NUCLEOTIDE SEQUENCE [LARGE SCALE GENOMIC DNA]</scope>
    <source>
        <strain evidence="15 16">KCTC 32221</strain>
    </source>
</reference>
<dbReference type="Proteomes" id="UP000065641">
    <property type="component" value="Chromosome"/>
</dbReference>
<dbReference type="GO" id="GO:0006508">
    <property type="term" value="P:proteolysis"/>
    <property type="evidence" value="ECO:0007669"/>
    <property type="project" value="UniProtKB-KW"/>
</dbReference>
<dbReference type="Pfam" id="PF17900">
    <property type="entry name" value="Peptidase_M1_N"/>
    <property type="match status" value="1"/>
</dbReference>
<evidence type="ECO:0000256" key="5">
    <source>
        <dbReference type="ARBA" id="ARBA00015611"/>
    </source>
</evidence>
<dbReference type="GO" id="GO:0016285">
    <property type="term" value="F:alanyl aminopeptidase activity"/>
    <property type="evidence" value="ECO:0007669"/>
    <property type="project" value="UniProtKB-EC"/>
</dbReference>
<dbReference type="SUPFAM" id="SSF63737">
    <property type="entry name" value="Leukotriene A4 hydrolase N-terminal domain"/>
    <property type="match status" value="1"/>
</dbReference>
<dbReference type="PANTHER" id="PTHR11533:SF174">
    <property type="entry name" value="PUROMYCIN-SENSITIVE AMINOPEPTIDASE-RELATED"/>
    <property type="match status" value="1"/>
</dbReference>
<evidence type="ECO:0000256" key="1">
    <source>
        <dbReference type="ARBA" id="ARBA00000098"/>
    </source>
</evidence>
<dbReference type="Gene3D" id="2.60.40.1730">
    <property type="entry name" value="tricorn interacting facor f3 domain"/>
    <property type="match status" value="1"/>
</dbReference>
<dbReference type="InterPro" id="IPR042097">
    <property type="entry name" value="Aminopeptidase_N-like_N_sf"/>
</dbReference>
<dbReference type="InterPro" id="IPR045357">
    <property type="entry name" value="Aminopeptidase_N-like_N"/>
</dbReference>
<feature type="signal peptide" evidence="12">
    <location>
        <begin position="1"/>
        <end position="24"/>
    </location>
</feature>
<dbReference type="GO" id="GO:0016020">
    <property type="term" value="C:membrane"/>
    <property type="evidence" value="ECO:0007669"/>
    <property type="project" value="TreeGrafter"/>
</dbReference>
<evidence type="ECO:0000259" key="13">
    <source>
        <dbReference type="Pfam" id="PF01433"/>
    </source>
</evidence>
<dbReference type="InterPro" id="IPR050344">
    <property type="entry name" value="Peptidase_M1_aminopeptidases"/>
</dbReference>
<proteinExistence type="inferred from homology"/>
<comment type="catalytic activity">
    <reaction evidence="1">
        <text>Release of an N-terminal amino acid, Xaa-|-Yaa- from a peptide, amide or arylamide. Xaa is preferably Ala, but may be most amino acids including Pro (slow action). When a terminal hydrophobic residue is followed by a prolyl residue, the two may be released as an intact Xaa-Pro dipeptide.</text>
        <dbReference type="EC" id="3.4.11.2"/>
    </reaction>
</comment>
<comment type="cofactor">
    <cofactor evidence="2">
        <name>Zn(2+)</name>
        <dbReference type="ChEBI" id="CHEBI:29105"/>
    </cofactor>
</comment>
<evidence type="ECO:0000313" key="15">
    <source>
        <dbReference type="EMBL" id="ALO45841.1"/>
    </source>
</evidence>
<sequence precursor="true">MRSLTVTLMIVLAALAACSSPEPAQMVPEPGVSQQLAQTRASAVTDVSYDLHFRIPESQNQSVTGRVLIEFTLLDADRSLVIDFRAPPDHIHQVFLNGQSAEYSTPQDHIVIAAEHLSVGPVSVEIDFQSTDNALNRQPDFLYTLFVPDNASTAFPVFEQPDIKARYRLSLSVPDDWQALANGQLLRRQPDSDRNNADRLEFAVTQPLSSYLFAFAAGQFQTETAVRNGREMTMYHRETDADSVARNRDAIFDLHVTALDWLEDYTAIDYPFDKFDFFAIPAFQFGGMEHPGAIWYRAESLFLDPGASRNRELGRASLIAHETAHMWFGDLVTMRWFNDVWMKEVFANFLAAKIAGPAFPELDLDLRFYQAHHPTAYAVDRTAGANPIRQPLDNLRDAGSLYGAIIYQKAPVVMNQLELLLGENALRDGLQRYLSDYAFSNADWQDLINILDANTDRDLSAWSHAWVDQPGRPRVQGIWQQSALEIVQRDDDQQRDLLWAQPMSVLVSQNEQLRSYELELSERNAFIDMVDQSRPDFVLVGVDGVSYARFEMDESGRQVLLTAIHGFESALHRAVAWQQLWEDVLEDRLAPEQLLQALLVGLQQERAPLMAQQMMGLLRNIWWRYIPEAARQRQATELEQVLWNAMQQAAASGDKGAYFDTLVNVTVSRNGVQRLYELWSGDSSIEGLPLQEQQFITLAEELALRDRPDAGRIMDEQQSRITNPDRLARFQFVRVAFEGSANERGAMFRSFADVQNRQRESWVLDAARAIHHPLRAEQSLSLILPGLEMLEDIQQTGDIFFPLRWLHAILDGHRSPQAATVVEQFIAANGDMSPKLMGKLLQAADGLLRVADSD</sequence>
<keyword evidence="10" id="KW-0862">Zinc</keyword>
<keyword evidence="7" id="KW-0645">Protease</keyword>
<dbReference type="GO" id="GO:0008270">
    <property type="term" value="F:zinc ion binding"/>
    <property type="evidence" value="ECO:0007669"/>
    <property type="project" value="InterPro"/>
</dbReference>
<keyword evidence="16" id="KW-1185">Reference proteome</keyword>
<dbReference type="AlphaFoldDB" id="A0A0S2KBY0"/>
<dbReference type="EMBL" id="CP013189">
    <property type="protein sequence ID" value="ALO45841.1"/>
    <property type="molecule type" value="Genomic_DNA"/>
</dbReference>
<accession>A0A0S2KBY0</accession>
<organism evidence="15 16">
    <name type="scientific">Pseudohongiella spirulinae</name>
    <dbReference type="NCBI Taxonomy" id="1249552"/>
    <lineage>
        <taxon>Bacteria</taxon>
        <taxon>Pseudomonadati</taxon>
        <taxon>Pseudomonadota</taxon>
        <taxon>Gammaproteobacteria</taxon>
        <taxon>Pseudomonadales</taxon>
        <taxon>Pseudohongiellaceae</taxon>
        <taxon>Pseudohongiella</taxon>
    </lineage>
</organism>
<evidence type="ECO:0000256" key="12">
    <source>
        <dbReference type="SAM" id="SignalP"/>
    </source>
</evidence>
<keyword evidence="11" id="KW-0482">Metalloprotease</keyword>
<dbReference type="CDD" id="cd09602">
    <property type="entry name" value="M1_APN"/>
    <property type="match status" value="1"/>
</dbReference>
<keyword evidence="12" id="KW-0732">Signal</keyword>
<dbReference type="GO" id="GO:0043171">
    <property type="term" value="P:peptide catabolic process"/>
    <property type="evidence" value="ECO:0007669"/>
    <property type="project" value="TreeGrafter"/>
</dbReference>
<keyword evidence="8" id="KW-0479">Metal-binding</keyword>
<dbReference type="EC" id="3.4.11.2" evidence="4"/>
<evidence type="ECO:0000256" key="11">
    <source>
        <dbReference type="ARBA" id="ARBA00023049"/>
    </source>
</evidence>
<dbReference type="PRINTS" id="PR00756">
    <property type="entry name" value="ALADIPTASE"/>
</dbReference>
<dbReference type="OrthoDB" id="100605at2"/>
<dbReference type="KEGG" id="pspi:PS2015_1182"/>
<dbReference type="InterPro" id="IPR001930">
    <property type="entry name" value="Peptidase_M1"/>
</dbReference>
<evidence type="ECO:0000256" key="8">
    <source>
        <dbReference type="ARBA" id="ARBA00022723"/>
    </source>
</evidence>
<dbReference type="SUPFAM" id="SSF55486">
    <property type="entry name" value="Metalloproteases ('zincins'), catalytic domain"/>
    <property type="match status" value="1"/>
</dbReference>
<evidence type="ECO:0000256" key="7">
    <source>
        <dbReference type="ARBA" id="ARBA00022670"/>
    </source>
</evidence>
<dbReference type="PANTHER" id="PTHR11533">
    <property type="entry name" value="PROTEASE M1 ZINC METALLOPROTEASE"/>
    <property type="match status" value="1"/>
</dbReference>
<comment type="similarity">
    <text evidence="3">Belongs to the peptidase M1 family.</text>
</comment>
<evidence type="ECO:0000256" key="3">
    <source>
        <dbReference type="ARBA" id="ARBA00010136"/>
    </source>
</evidence>
<dbReference type="STRING" id="1249552.PS2015_1182"/>
<keyword evidence="6 15" id="KW-0031">Aminopeptidase</keyword>
<protein>
    <recommendedName>
        <fullName evidence="5">Aminopeptidase N</fullName>
        <ecNumber evidence="4">3.4.11.2</ecNumber>
    </recommendedName>
</protein>
<evidence type="ECO:0000256" key="6">
    <source>
        <dbReference type="ARBA" id="ARBA00022438"/>
    </source>
</evidence>
<dbReference type="RefSeq" id="WP_082627991.1">
    <property type="nucleotide sequence ID" value="NZ_CP013189.1"/>
</dbReference>
<gene>
    <name evidence="15" type="ORF">PS2015_1182</name>
</gene>